<evidence type="ECO:0000256" key="4">
    <source>
        <dbReference type="ARBA" id="ARBA00022728"/>
    </source>
</evidence>
<dbReference type="AlphaFoldDB" id="A0A0G4G4W7"/>
<comment type="subcellular location">
    <subcellularLocation>
        <location evidence="1 7">Nucleus</location>
    </subcellularLocation>
</comment>
<feature type="region of interest" description="Disordered" evidence="8">
    <location>
        <begin position="357"/>
        <end position="383"/>
    </location>
</feature>
<dbReference type="GO" id="GO:0000398">
    <property type="term" value="P:mRNA splicing, via spliceosome"/>
    <property type="evidence" value="ECO:0007669"/>
    <property type="project" value="UniProtKB-UniRule"/>
</dbReference>
<evidence type="ECO:0000256" key="7">
    <source>
        <dbReference type="RuleBase" id="RU367071"/>
    </source>
</evidence>
<organism evidence="10 11">
    <name type="scientific">Vitrella brassicaformis (strain CCMP3155)</name>
    <dbReference type="NCBI Taxonomy" id="1169540"/>
    <lineage>
        <taxon>Eukaryota</taxon>
        <taxon>Sar</taxon>
        <taxon>Alveolata</taxon>
        <taxon>Colpodellida</taxon>
        <taxon>Vitrellaceae</taxon>
        <taxon>Vitrella</taxon>
    </lineage>
</organism>
<keyword evidence="3 7" id="KW-0507">mRNA processing</keyword>
<reference evidence="10 11" key="1">
    <citation type="submission" date="2014-11" db="EMBL/GenBank/DDBJ databases">
        <authorList>
            <person name="Zhu J."/>
            <person name="Qi W."/>
            <person name="Song R."/>
        </authorList>
    </citation>
    <scope>NUCLEOTIDE SEQUENCE [LARGE SCALE GENOMIC DNA]</scope>
</reference>
<dbReference type="Proteomes" id="UP000041254">
    <property type="component" value="Unassembled WGS sequence"/>
</dbReference>
<evidence type="ECO:0000256" key="5">
    <source>
        <dbReference type="ARBA" id="ARBA00023187"/>
    </source>
</evidence>
<dbReference type="PANTHER" id="PTHR12942">
    <property type="entry name" value="STEP II SPLICING FACTOR SLU7"/>
    <property type="match status" value="1"/>
</dbReference>
<dbReference type="OrthoDB" id="249612at2759"/>
<feature type="compositionally biased region" description="Low complexity" evidence="8">
    <location>
        <begin position="174"/>
        <end position="185"/>
    </location>
</feature>
<evidence type="ECO:0000256" key="1">
    <source>
        <dbReference type="ARBA" id="ARBA00004123"/>
    </source>
</evidence>
<evidence type="ECO:0000259" key="9">
    <source>
        <dbReference type="Pfam" id="PF11708"/>
    </source>
</evidence>
<keyword evidence="5 7" id="KW-0508">mRNA splicing</keyword>
<proteinExistence type="inferred from homology"/>
<feature type="region of interest" description="Disordered" evidence="8">
    <location>
        <begin position="170"/>
        <end position="336"/>
    </location>
</feature>
<feature type="compositionally biased region" description="Basic residues" evidence="8">
    <location>
        <begin position="281"/>
        <end position="290"/>
    </location>
</feature>
<dbReference type="InParanoid" id="A0A0G4G4W7"/>
<evidence type="ECO:0000256" key="2">
    <source>
        <dbReference type="ARBA" id="ARBA00007203"/>
    </source>
</evidence>
<dbReference type="EMBL" id="CDMY01000566">
    <property type="protein sequence ID" value="CEM23364.1"/>
    <property type="molecule type" value="Genomic_DNA"/>
</dbReference>
<keyword evidence="6 7" id="KW-0539">Nucleus</keyword>
<feature type="compositionally biased region" description="Basic and acidic residues" evidence="8">
    <location>
        <begin position="320"/>
        <end position="332"/>
    </location>
</feature>
<dbReference type="GO" id="GO:0030628">
    <property type="term" value="F:pre-mRNA 3'-splice site binding"/>
    <property type="evidence" value="ECO:0007669"/>
    <property type="project" value="UniProtKB-UniRule"/>
</dbReference>
<dbReference type="GO" id="GO:0005681">
    <property type="term" value="C:spliceosomal complex"/>
    <property type="evidence" value="ECO:0007669"/>
    <property type="project" value="UniProtKB-UniRule"/>
</dbReference>
<dbReference type="PANTHER" id="PTHR12942:SF2">
    <property type="entry name" value="PRE-MRNA-SPLICING FACTOR SLU7"/>
    <property type="match status" value="1"/>
</dbReference>
<comment type="function">
    <text evidence="7">Involved in pre-mRNA splicing.</text>
</comment>
<evidence type="ECO:0000256" key="6">
    <source>
        <dbReference type="ARBA" id="ARBA00023242"/>
    </source>
</evidence>
<dbReference type="InterPro" id="IPR021715">
    <property type="entry name" value="Slu7_dom"/>
</dbReference>
<keyword evidence="4 7" id="KW-0747">Spliceosome</keyword>
<evidence type="ECO:0000313" key="10">
    <source>
        <dbReference type="EMBL" id="CEM23364.1"/>
    </source>
</evidence>
<gene>
    <name evidence="10" type="ORF">Vbra_21933</name>
</gene>
<name>A0A0G4G4W7_VITBC</name>
<comment type="subunit">
    <text evidence="7">Associated with the spliceosome.</text>
</comment>
<evidence type="ECO:0000256" key="3">
    <source>
        <dbReference type="ARBA" id="ARBA00022664"/>
    </source>
</evidence>
<feature type="domain" description="Pre-mRNA-splicing factor SLU7" evidence="9">
    <location>
        <begin position="1"/>
        <end position="141"/>
    </location>
</feature>
<feature type="compositionally biased region" description="Acidic residues" evidence="8">
    <location>
        <begin position="267"/>
        <end position="276"/>
    </location>
</feature>
<comment type="similarity">
    <text evidence="2 7">Belongs to the SLU7 family.</text>
</comment>
<evidence type="ECO:0000256" key="8">
    <source>
        <dbReference type="SAM" id="MobiDB-lite"/>
    </source>
</evidence>
<dbReference type="VEuPathDB" id="CryptoDB:Vbra_21933"/>
<accession>A0A0G4G4W7</accession>
<feature type="compositionally biased region" description="Basic and acidic residues" evidence="8">
    <location>
        <begin position="357"/>
        <end position="367"/>
    </location>
</feature>
<evidence type="ECO:0000313" key="11">
    <source>
        <dbReference type="Proteomes" id="UP000041254"/>
    </source>
</evidence>
<protein>
    <recommendedName>
        <fullName evidence="7">Pre-mRNA-splicing factor SLU7</fullName>
    </recommendedName>
</protein>
<sequence>MRDNPLKHLNEDDQGVFRGDNYVRMSADALGMATSEAFAWESYKHGSKVHFQAQPTQLEYMYKQHLDKKKALQEEKKQELLGKYGGEDHLNPPKELLFSQTEAYAEYGRDGTLLKGRERVLAKSKYEEDVHPGSHTSVWGSYFDMETHKWGYSCCRQLYRHAECTGPPLPPPSAAAKSKPTPAQAVQQQANGHPLPSSPQSNNDNALAPAPTHPPPPPAAAAAAAASAEQPDHIAMPPPPLPDFVKPKPAPAGIKEDHAMGSNGSSGDDESSSDSEEDKRGRRPAKRRDKAAKAGAAAGGGLLSGATTDKKERRRKRKQRGEGDEGEGRKGDMMALQKTSLYGHNLGTEGLDEGEVQRQMKRMRQEQQDVDVDERRRSYHSIAGTNALGTVTAEEMEAYSRSRVHADDPMKAFLK</sequence>
<dbReference type="InterPro" id="IPR039974">
    <property type="entry name" value="Splicing_factor_SLU7"/>
</dbReference>
<keyword evidence="11" id="KW-1185">Reference proteome</keyword>
<dbReference type="STRING" id="1169540.A0A0G4G4W7"/>
<dbReference type="Pfam" id="PF11708">
    <property type="entry name" value="Slu7"/>
    <property type="match status" value="1"/>
</dbReference>